<keyword evidence="1 2" id="KW-0732">Signal</keyword>
<dbReference type="PANTHER" id="PTHR43308">
    <property type="entry name" value="OUTER MEMBRANE PROTEIN ALPHA-RELATED"/>
    <property type="match status" value="1"/>
</dbReference>
<dbReference type="InterPro" id="IPR014755">
    <property type="entry name" value="Cu-Rt/internalin_Ig-like"/>
</dbReference>
<dbReference type="Pfam" id="PF00395">
    <property type="entry name" value="SLH"/>
    <property type="match status" value="3"/>
</dbReference>
<dbReference type="RefSeq" id="WP_386045858.1">
    <property type="nucleotide sequence ID" value="NZ_JBHUIO010000005.1"/>
</dbReference>
<dbReference type="PROSITE" id="PS51272">
    <property type="entry name" value="SLH"/>
    <property type="match status" value="3"/>
</dbReference>
<sequence>MNKGKKFTAAVAATAVASAMVAPVASASVQLTDIPNNYAKDAILELVQKGIINGFEDNTFRPTGNIKRQDFAIIMAKALELDLTNAPATATFSDVPTGHYSFAAVEAAVKAGLLSGEGNGKFGLNSNLTREAMAVIFVNALGVDVAGKGADLKFADAGSISTWAKDAVAFAVEAKLLSGDNNNNFNPQANAERQQVAVVASNFLKVQDEYAVGQLKGATLKDNETIELSFTKALESLTSADVAVKVKATGASVGVQSVTLSADKKSATVKVAKLAASTTFTVTYNGKTAEISTEASTAVEVTGVTAPSLKQIKVDFSGAIDDATDANFTITGPGGSLDVKDISSVVVADDSKSVLIVLDEEAKNQDVYTVAVADIKAANGEAVNAAELNVTMFDTAIPTVAGVEVAGPHELKVKFSAPIKSAGTFSLDGGTYSVVAGAPNDEDNSVVLTVAANLTEGEHTLKVSGDQVGYNELKVAAGEHKFNFVKDTTAPTVEVSKVTLVDDAGTLKTKATFKFSEKVTVPATATIYAVYNKVPQYEGTITPVSDTQLDVVFDVVLPTGVNTFFINNPAAAADGVIADAWGNAFAVGSFNGTLNLDTVKPTVTKVTANGQNELFVHYSETVIGADNGLNYTIKDKDGKIVSVNGIDGAGHPTNAPVFDAAKGAYKISIPGGLAEGDYSVTIEKVKDVAAPVANVIDPVTVNFAVVDSTNPEVNDSIKVVTSADGKVSKIFVTYSKPMNTVGAGSITATSAYRYTAGGTVHELPKNSTVTAADNNMTAVITLGSSITLADITSFTVGAVSDSKGLYTKDLQTVIPAVAILKDGIYSDDIVNVKAVGKKKITFEVLQPLSKIDTNTFKINGAVVSRAYYELKLVNGGKTNGALVTLELQDGQALTTDLSNADDIVISGTLLNANGAGIQGVGNTITIDAADIEDKIAATIMSRVTTEIDAPDGKIDAIDVTFSEDILKSSVGLDSFTVAGYTVTDVTYTSDKTVRIHVANKSFEDKANTPVVTLVKKVLDKNGNETAPETTGVAATVGIL</sequence>
<name>A0ABW4ZVW9_9BACL</name>
<gene>
    <name evidence="4" type="ORF">ACFSOY_09105</name>
</gene>
<evidence type="ECO:0000313" key="4">
    <source>
        <dbReference type="EMBL" id="MFD2170153.1"/>
    </source>
</evidence>
<dbReference type="PANTHER" id="PTHR43308:SF5">
    <property type="entry name" value="S-LAYER PROTEIN _ PEPTIDOGLYCAN ENDO-BETA-N-ACETYLGLUCOSAMINIDASE"/>
    <property type="match status" value="1"/>
</dbReference>
<feature type="domain" description="SLH" evidence="3">
    <location>
        <begin position="90"/>
        <end position="151"/>
    </location>
</feature>
<organism evidence="4 5">
    <name type="scientific">Tumebacillus lipolyticus</name>
    <dbReference type="NCBI Taxonomy" id="1280370"/>
    <lineage>
        <taxon>Bacteria</taxon>
        <taxon>Bacillati</taxon>
        <taxon>Bacillota</taxon>
        <taxon>Bacilli</taxon>
        <taxon>Bacillales</taxon>
        <taxon>Alicyclobacillaceae</taxon>
        <taxon>Tumebacillus</taxon>
    </lineage>
</organism>
<accession>A0ABW4ZVW9</accession>
<dbReference type="Proteomes" id="UP001597343">
    <property type="component" value="Unassembled WGS sequence"/>
</dbReference>
<evidence type="ECO:0000256" key="2">
    <source>
        <dbReference type="SAM" id="SignalP"/>
    </source>
</evidence>
<evidence type="ECO:0000259" key="3">
    <source>
        <dbReference type="PROSITE" id="PS51272"/>
    </source>
</evidence>
<feature type="signal peptide" evidence="2">
    <location>
        <begin position="1"/>
        <end position="27"/>
    </location>
</feature>
<proteinExistence type="predicted"/>
<dbReference type="Gene3D" id="2.60.40.1220">
    <property type="match status" value="4"/>
</dbReference>
<feature type="domain" description="SLH" evidence="3">
    <location>
        <begin position="154"/>
        <end position="214"/>
    </location>
</feature>
<feature type="domain" description="SLH" evidence="3">
    <location>
        <begin position="26"/>
        <end position="89"/>
    </location>
</feature>
<evidence type="ECO:0000313" key="5">
    <source>
        <dbReference type="Proteomes" id="UP001597343"/>
    </source>
</evidence>
<keyword evidence="5" id="KW-1185">Reference proteome</keyword>
<feature type="chain" id="PRO_5046361907" evidence="2">
    <location>
        <begin position="28"/>
        <end position="1039"/>
    </location>
</feature>
<dbReference type="InterPro" id="IPR051465">
    <property type="entry name" value="Cell_Envelope_Struct_Comp"/>
</dbReference>
<evidence type="ECO:0000256" key="1">
    <source>
        <dbReference type="ARBA" id="ARBA00022729"/>
    </source>
</evidence>
<comment type="caution">
    <text evidence="4">The sequence shown here is derived from an EMBL/GenBank/DDBJ whole genome shotgun (WGS) entry which is preliminary data.</text>
</comment>
<protein>
    <submittedName>
        <fullName evidence="4">S-layer homology domain-containing protein</fullName>
    </submittedName>
</protein>
<reference evidence="5" key="1">
    <citation type="journal article" date="2019" name="Int. J. Syst. Evol. Microbiol.">
        <title>The Global Catalogue of Microorganisms (GCM) 10K type strain sequencing project: providing services to taxonomists for standard genome sequencing and annotation.</title>
        <authorList>
            <consortium name="The Broad Institute Genomics Platform"/>
            <consortium name="The Broad Institute Genome Sequencing Center for Infectious Disease"/>
            <person name="Wu L."/>
            <person name="Ma J."/>
        </authorList>
    </citation>
    <scope>NUCLEOTIDE SEQUENCE [LARGE SCALE GENOMIC DNA]</scope>
    <source>
        <strain evidence="5">CGMCC 1.13574</strain>
    </source>
</reference>
<dbReference type="EMBL" id="JBHUIO010000005">
    <property type="protein sequence ID" value="MFD2170153.1"/>
    <property type="molecule type" value="Genomic_DNA"/>
</dbReference>
<dbReference type="InterPro" id="IPR001119">
    <property type="entry name" value="SLH_dom"/>
</dbReference>